<dbReference type="AlphaFoldDB" id="A0A2N9FQS2"/>
<dbReference type="InterPro" id="IPR054722">
    <property type="entry name" value="PolX-like_BBD"/>
</dbReference>
<dbReference type="SUPFAM" id="SSF57756">
    <property type="entry name" value="Retrovirus zinc finger-like domains"/>
    <property type="match status" value="1"/>
</dbReference>
<accession>A0A2N9FQS2</accession>
<reference evidence="4" key="1">
    <citation type="submission" date="2018-02" db="EMBL/GenBank/DDBJ databases">
        <authorList>
            <person name="Cohen D.B."/>
            <person name="Kent A.D."/>
        </authorList>
    </citation>
    <scope>NUCLEOTIDE SEQUENCE</scope>
</reference>
<evidence type="ECO:0000313" key="4">
    <source>
        <dbReference type="EMBL" id="SPC89279.1"/>
    </source>
</evidence>
<feature type="compositionally biased region" description="Basic and acidic residues" evidence="2">
    <location>
        <begin position="196"/>
        <end position="207"/>
    </location>
</feature>
<dbReference type="GO" id="GO:0008270">
    <property type="term" value="F:zinc ion binding"/>
    <property type="evidence" value="ECO:0007669"/>
    <property type="project" value="UniProtKB-KW"/>
</dbReference>
<feature type="region of interest" description="Disordered" evidence="2">
    <location>
        <begin position="188"/>
        <end position="207"/>
    </location>
</feature>
<dbReference type="Pfam" id="PF07727">
    <property type="entry name" value="RVT_2"/>
    <property type="match status" value="1"/>
</dbReference>
<protein>
    <recommendedName>
        <fullName evidence="3">CCHC-type domain-containing protein</fullName>
    </recommendedName>
</protein>
<name>A0A2N9FQS2_FAGSY</name>
<organism evidence="4">
    <name type="scientific">Fagus sylvatica</name>
    <name type="common">Beechnut</name>
    <dbReference type="NCBI Taxonomy" id="28930"/>
    <lineage>
        <taxon>Eukaryota</taxon>
        <taxon>Viridiplantae</taxon>
        <taxon>Streptophyta</taxon>
        <taxon>Embryophyta</taxon>
        <taxon>Tracheophyta</taxon>
        <taxon>Spermatophyta</taxon>
        <taxon>Magnoliopsida</taxon>
        <taxon>eudicotyledons</taxon>
        <taxon>Gunneridae</taxon>
        <taxon>Pentapetalae</taxon>
        <taxon>rosids</taxon>
        <taxon>fabids</taxon>
        <taxon>Fagales</taxon>
        <taxon>Fagaceae</taxon>
        <taxon>Fagus</taxon>
    </lineage>
</organism>
<sequence>MTAISEARDLKVLTLEELFGSLMTYELEMNSKVEEEEVKPKKNFALKSSHHDHDNSEEERDEEEEIALMTRNFKKFLKKKKGFGRRFPKKGENKGESSKTETPTCYKCKKQGHYKNECPQVNKEKMKYKKKALKVCLISKSTKDKWFLDSGCSRHMTGDKNKFTSLTLKDGGNVKFGDNSKGKIIGIDQVDEPQDEEKALPPTKNEELPKSWNVVHSHPKELIIGEVERGVSTRSKLKNICNNMAFLSQIEPKNINEAIEDESWILAMQEELNQFERNKVWTLAPRPKDHSVIGTKWVFRNKKDEEGIIVRNKARLVAQGYNQEEAYGTPMSPSTKLDKDEKGKPVDVKLYRAKTFASSGVQRPAATAVAVSPFNITESVTDTGPGPALGVKEVTAVDAPFNITESDLQGH</sequence>
<dbReference type="Pfam" id="PF00098">
    <property type="entry name" value="zf-CCHC"/>
    <property type="match status" value="1"/>
</dbReference>
<evidence type="ECO:0000256" key="1">
    <source>
        <dbReference type="PROSITE-ProRule" id="PRU00047"/>
    </source>
</evidence>
<evidence type="ECO:0000256" key="2">
    <source>
        <dbReference type="SAM" id="MobiDB-lite"/>
    </source>
</evidence>
<proteinExistence type="predicted"/>
<dbReference type="Pfam" id="PF22936">
    <property type="entry name" value="Pol_BBD"/>
    <property type="match status" value="1"/>
</dbReference>
<dbReference type="SMART" id="SM00343">
    <property type="entry name" value="ZnF_C2HC"/>
    <property type="match status" value="1"/>
</dbReference>
<dbReference type="InterPro" id="IPR036875">
    <property type="entry name" value="Znf_CCHC_sf"/>
</dbReference>
<feature type="region of interest" description="Disordered" evidence="2">
    <location>
        <begin position="31"/>
        <end position="63"/>
    </location>
</feature>
<dbReference type="EMBL" id="OIVN01001056">
    <property type="protein sequence ID" value="SPC89279.1"/>
    <property type="molecule type" value="Genomic_DNA"/>
</dbReference>
<dbReference type="Gene3D" id="4.10.60.10">
    <property type="entry name" value="Zinc finger, CCHC-type"/>
    <property type="match status" value="1"/>
</dbReference>
<feature type="domain" description="CCHC-type" evidence="3">
    <location>
        <begin position="105"/>
        <end position="120"/>
    </location>
</feature>
<dbReference type="GO" id="GO:0003676">
    <property type="term" value="F:nucleic acid binding"/>
    <property type="evidence" value="ECO:0007669"/>
    <property type="project" value="InterPro"/>
</dbReference>
<gene>
    <name evidence="4" type="ORF">FSB_LOCUS17161</name>
</gene>
<keyword evidence="1" id="KW-0479">Metal-binding</keyword>
<dbReference type="InterPro" id="IPR013103">
    <property type="entry name" value="RVT_2"/>
</dbReference>
<dbReference type="InterPro" id="IPR001878">
    <property type="entry name" value="Znf_CCHC"/>
</dbReference>
<keyword evidence="1" id="KW-0862">Zinc</keyword>
<keyword evidence="1" id="KW-0863">Zinc-finger</keyword>
<dbReference type="PROSITE" id="PS50158">
    <property type="entry name" value="ZF_CCHC"/>
    <property type="match status" value="1"/>
</dbReference>
<evidence type="ECO:0000259" key="3">
    <source>
        <dbReference type="PROSITE" id="PS50158"/>
    </source>
</evidence>